<comment type="similarity">
    <text evidence="1">Belongs to the prokaryotic/mitochondrial release factor family.</text>
</comment>
<dbReference type="SUPFAM" id="SSF75620">
    <property type="entry name" value="Release factor"/>
    <property type="match status" value="1"/>
</dbReference>
<evidence type="ECO:0000313" key="4">
    <source>
        <dbReference type="EMBL" id="MBZ6064749.1"/>
    </source>
</evidence>
<dbReference type="InterPro" id="IPR045853">
    <property type="entry name" value="Pep_chain_release_fac_I_sf"/>
</dbReference>
<accession>A0ABS7V5T6</accession>
<sequence length="138" mass="15903">MLILSSRCHIPDQELQFQTMRAQGAGGQHVNKTDSAVWLRFDYRASPTLPDHYKEGLDRLRDSRVHDGFILIRSECHRSQEMNRQEARERLLLLLKKAAERPKARHATRPTRASQVRRVDAKKRKGAIKAGRRAPIGD</sequence>
<dbReference type="EC" id="3.1.1.29" evidence="4"/>
<dbReference type="InterPro" id="IPR000352">
    <property type="entry name" value="Pep_chain_release_fac_I"/>
</dbReference>
<dbReference type="PROSITE" id="PS00745">
    <property type="entry name" value="RF_PROK_I"/>
    <property type="match status" value="1"/>
</dbReference>
<feature type="domain" description="Prokaryotic-type class I peptide chain release factors" evidence="3">
    <location>
        <begin position="21"/>
        <end position="37"/>
    </location>
</feature>
<dbReference type="EMBL" id="JAIRBT010000001">
    <property type="protein sequence ID" value="MBZ6064749.1"/>
    <property type="molecule type" value="Genomic_DNA"/>
</dbReference>
<name>A0ABS7V5T6_9GAMM</name>
<keyword evidence="5" id="KW-1185">Reference proteome</keyword>
<protein>
    <submittedName>
        <fullName evidence="4">Aminoacyl-tRNA hydrolase</fullName>
        <ecNumber evidence="4">3.1.1.29</ecNumber>
    </submittedName>
</protein>
<dbReference type="Pfam" id="PF00472">
    <property type="entry name" value="RF-1"/>
    <property type="match status" value="1"/>
</dbReference>
<organism evidence="4 5">
    <name type="scientific">Aeromonas schubertii</name>
    <dbReference type="NCBI Taxonomy" id="652"/>
    <lineage>
        <taxon>Bacteria</taxon>
        <taxon>Pseudomonadati</taxon>
        <taxon>Pseudomonadota</taxon>
        <taxon>Gammaproteobacteria</taxon>
        <taxon>Aeromonadales</taxon>
        <taxon>Aeromonadaceae</taxon>
        <taxon>Aeromonas</taxon>
    </lineage>
</organism>
<proteinExistence type="inferred from homology"/>
<keyword evidence="4" id="KW-0378">Hydrolase</keyword>
<dbReference type="Proteomes" id="UP000774958">
    <property type="component" value="Unassembled WGS sequence"/>
</dbReference>
<dbReference type="PANTHER" id="PTHR47814">
    <property type="entry name" value="PEPTIDYL-TRNA HYDROLASE ARFB"/>
    <property type="match status" value="1"/>
</dbReference>
<comment type="caution">
    <text evidence="4">The sequence shown here is derived from an EMBL/GenBank/DDBJ whole genome shotgun (WGS) entry which is preliminary data.</text>
</comment>
<gene>
    <name evidence="4" type="primary">arfB</name>
    <name evidence="4" type="ORF">LA374_00755</name>
</gene>
<dbReference type="RefSeq" id="WP_224160748.1">
    <property type="nucleotide sequence ID" value="NZ_JAIRBS010000009.1"/>
</dbReference>
<evidence type="ECO:0000259" key="3">
    <source>
        <dbReference type="PROSITE" id="PS00745"/>
    </source>
</evidence>
<feature type="region of interest" description="Disordered" evidence="2">
    <location>
        <begin position="100"/>
        <end position="138"/>
    </location>
</feature>
<dbReference type="NCBIfam" id="NF006718">
    <property type="entry name" value="PRK09256.1"/>
    <property type="match status" value="1"/>
</dbReference>
<evidence type="ECO:0000313" key="5">
    <source>
        <dbReference type="Proteomes" id="UP000774958"/>
    </source>
</evidence>
<feature type="compositionally biased region" description="Basic residues" evidence="2">
    <location>
        <begin position="120"/>
        <end position="132"/>
    </location>
</feature>
<reference evidence="4 5" key="1">
    <citation type="submission" date="2021-09" db="EMBL/GenBank/DDBJ databases">
        <title>Aeromonas schubertii isolated from Asian sea bass.</title>
        <authorList>
            <person name="Pinpimai K."/>
        </authorList>
    </citation>
    <scope>NUCLEOTIDE SEQUENCE [LARGE SCALE GENOMIC DNA]</scope>
    <source>
        <strain evidence="4 5">CHULA2021a</strain>
    </source>
</reference>
<dbReference type="PANTHER" id="PTHR47814:SF1">
    <property type="entry name" value="PEPTIDYL-TRNA HYDROLASE ARFB"/>
    <property type="match status" value="1"/>
</dbReference>
<dbReference type="Gene3D" id="3.30.160.20">
    <property type="match status" value="1"/>
</dbReference>
<evidence type="ECO:0000256" key="1">
    <source>
        <dbReference type="ARBA" id="ARBA00010835"/>
    </source>
</evidence>
<dbReference type="GO" id="GO:0004045">
    <property type="term" value="F:peptidyl-tRNA hydrolase activity"/>
    <property type="evidence" value="ECO:0007669"/>
    <property type="project" value="UniProtKB-EC"/>
</dbReference>
<evidence type="ECO:0000256" key="2">
    <source>
        <dbReference type="SAM" id="MobiDB-lite"/>
    </source>
</evidence>